<dbReference type="GO" id="GO:0022857">
    <property type="term" value="F:transmembrane transporter activity"/>
    <property type="evidence" value="ECO:0007669"/>
    <property type="project" value="InterPro"/>
</dbReference>
<proteinExistence type="inferred from homology"/>
<accession>I3X8R0</accession>
<organism evidence="3 4">
    <name type="scientific">Sinorhizobium fredii (strain USDA 257)</name>
    <dbReference type="NCBI Taxonomy" id="1185652"/>
    <lineage>
        <taxon>Bacteria</taxon>
        <taxon>Pseudomonadati</taxon>
        <taxon>Pseudomonadota</taxon>
        <taxon>Alphaproteobacteria</taxon>
        <taxon>Hyphomicrobiales</taxon>
        <taxon>Rhizobiaceae</taxon>
        <taxon>Sinorhizobium/Ensifer group</taxon>
        <taxon>Sinorhizobium</taxon>
    </lineage>
</organism>
<dbReference type="KEGG" id="sfd:USDA257_c37170"/>
<protein>
    <submittedName>
        <fullName evidence="3">Uncharacterized protein</fullName>
    </submittedName>
</protein>
<dbReference type="Gene3D" id="1.10.3730.20">
    <property type="match status" value="1"/>
</dbReference>
<dbReference type="HOGENOM" id="CLU_1947383_0_0_5"/>
<evidence type="ECO:0000313" key="4">
    <source>
        <dbReference type="Proteomes" id="UP000006180"/>
    </source>
</evidence>
<name>I3X8R0_SINF2</name>
<dbReference type="EMBL" id="CP003563">
    <property type="protein sequence ID" value="AFL52266.1"/>
    <property type="molecule type" value="Genomic_DNA"/>
</dbReference>
<feature type="transmembrane region" description="Helical" evidence="2">
    <location>
        <begin position="66"/>
        <end position="88"/>
    </location>
</feature>
<evidence type="ECO:0000256" key="1">
    <source>
        <dbReference type="RuleBase" id="RU003942"/>
    </source>
</evidence>
<dbReference type="GO" id="GO:0005886">
    <property type="term" value="C:plasma membrane"/>
    <property type="evidence" value="ECO:0007669"/>
    <property type="project" value="UniProtKB-SubCell"/>
</dbReference>
<comment type="subcellular location">
    <subcellularLocation>
        <location evidence="1">Cell membrane</location>
        <topology evidence="1">Multi-pass membrane protein</topology>
    </subcellularLocation>
</comment>
<sequence length="129" mass="14122">MGTSKRTALVQPFNGLELFTKREDPLWEPGPARGASFERAIRAERPSGSFHFVALNRSSFRCLIRFAWLFLVLAIATEVVGLTVMKAASTSDAYIGHAVMYASIALSYVFLARAVKASPVRSGKARASR</sequence>
<dbReference type="PATRIC" id="fig|1185652.3.peg.3858"/>
<reference evidence="3 4" key="1">
    <citation type="journal article" date="2012" name="J. Bacteriol.">
        <title>Complete genome sequence of the broad-host-range strain Sinorhizobium fredii USDA257.</title>
        <authorList>
            <person name="Schuldes J."/>
            <person name="Rodriguez Orbegoso M."/>
            <person name="Schmeisser C."/>
            <person name="Krishnan H.B."/>
            <person name="Daniel R."/>
            <person name="Streit W.R."/>
        </authorList>
    </citation>
    <scope>NUCLEOTIDE SEQUENCE [LARGE SCALE GENOMIC DNA]</scope>
    <source>
        <strain evidence="3 4">USDA 257</strain>
    </source>
</reference>
<keyword evidence="1 2" id="KW-0812">Transmembrane</keyword>
<dbReference type="AlphaFoldDB" id="I3X8R0"/>
<dbReference type="InterPro" id="IPR045324">
    <property type="entry name" value="Small_multidrug_res"/>
</dbReference>
<gene>
    <name evidence="3" type="ORF">USDA257_c37170</name>
</gene>
<dbReference type="Proteomes" id="UP000006180">
    <property type="component" value="Chromosome"/>
</dbReference>
<dbReference type="Pfam" id="PF00893">
    <property type="entry name" value="Multi_Drug_Res"/>
    <property type="match status" value="1"/>
</dbReference>
<keyword evidence="2" id="KW-1133">Transmembrane helix</keyword>
<keyword evidence="2" id="KW-0472">Membrane</keyword>
<dbReference type="eggNOG" id="COG2076">
    <property type="taxonomic scope" value="Bacteria"/>
</dbReference>
<evidence type="ECO:0000313" key="3">
    <source>
        <dbReference type="EMBL" id="AFL52266.1"/>
    </source>
</evidence>
<feature type="transmembrane region" description="Helical" evidence="2">
    <location>
        <begin position="94"/>
        <end position="115"/>
    </location>
</feature>
<comment type="similarity">
    <text evidence="1">Belongs to the drug/metabolite transporter (DMT) superfamily. Small multidrug resistance (SMR) (TC 2.A.7.1) family.</text>
</comment>
<evidence type="ECO:0000256" key="2">
    <source>
        <dbReference type="SAM" id="Phobius"/>
    </source>
</evidence>